<sequence length="304" mass="32921">MKDLRDIIKAFSAATSDMALATVVDTLGTSFRKPGTRMLVLGDGQAVGSLSEGCLEEEVVHRAQSVIETGVPTCFWMDTQKRSGCHGSVQIFIEWIRPGNAFLQYLAQCMAERQPALAVVCMEPDSPCAGSSSRHLAGKGRPGFEQILLPPVRLILVGDTPGNEGLLSFAHALGWSAIVSAPAEVADFDADERTAIVIKNHHEEKDFVALKWALSQTFGYVGLLGPRPRKERLLERLLEEGWEPDNAMKWDVYGPAGLDLGATEPEETALSIIAEIQAVMTRSDGGFLRDCERSAASKPTPVVS</sequence>
<dbReference type="OrthoDB" id="9773039at2"/>
<dbReference type="Gene3D" id="3.40.50.720">
    <property type="entry name" value="NAD(P)-binding Rossmann-like Domain"/>
    <property type="match status" value="1"/>
</dbReference>
<dbReference type="InterPro" id="IPR003777">
    <property type="entry name" value="XdhC_CoxI"/>
</dbReference>
<name>A0A1T4YPF5_9BACT</name>
<feature type="domain" description="XdhC Rossmann" evidence="2">
    <location>
        <begin position="154"/>
        <end position="276"/>
    </location>
</feature>
<evidence type="ECO:0000259" key="1">
    <source>
        <dbReference type="Pfam" id="PF02625"/>
    </source>
</evidence>
<dbReference type="InterPro" id="IPR027051">
    <property type="entry name" value="XdhC_Rossmann_dom"/>
</dbReference>
<proteinExistence type="predicted"/>
<protein>
    <submittedName>
        <fullName evidence="3">Xanthine and CO dehydrogenase maturation factor, XdhC/CoxF family</fullName>
    </submittedName>
</protein>
<accession>A0A1T4YPF5</accession>
<dbReference type="RefSeq" id="WP_078815039.1">
    <property type="nucleotide sequence ID" value="NZ_FUYE01000015.1"/>
</dbReference>
<dbReference type="Pfam" id="PF13478">
    <property type="entry name" value="XdhC_C"/>
    <property type="match status" value="1"/>
</dbReference>
<evidence type="ECO:0000313" key="4">
    <source>
        <dbReference type="Proteomes" id="UP000190774"/>
    </source>
</evidence>
<keyword evidence="4" id="KW-1185">Reference proteome</keyword>
<dbReference type="Proteomes" id="UP000190774">
    <property type="component" value="Unassembled WGS sequence"/>
</dbReference>
<organism evidence="3 4">
    <name type="scientific">Prosthecobacter debontii</name>
    <dbReference type="NCBI Taxonomy" id="48467"/>
    <lineage>
        <taxon>Bacteria</taxon>
        <taxon>Pseudomonadati</taxon>
        <taxon>Verrucomicrobiota</taxon>
        <taxon>Verrucomicrobiia</taxon>
        <taxon>Verrucomicrobiales</taxon>
        <taxon>Verrucomicrobiaceae</taxon>
        <taxon>Prosthecobacter</taxon>
    </lineage>
</organism>
<gene>
    <name evidence="3" type="ORF">SAMN02745166_03884</name>
</gene>
<dbReference type="AlphaFoldDB" id="A0A1T4YPF5"/>
<dbReference type="EMBL" id="FUYE01000015">
    <property type="protein sequence ID" value="SKB03707.1"/>
    <property type="molecule type" value="Genomic_DNA"/>
</dbReference>
<feature type="domain" description="XdhC- CoxI" evidence="1">
    <location>
        <begin position="15"/>
        <end position="73"/>
    </location>
</feature>
<dbReference type="Pfam" id="PF02625">
    <property type="entry name" value="XdhC_CoxI"/>
    <property type="match status" value="1"/>
</dbReference>
<reference evidence="4" key="1">
    <citation type="submission" date="2017-02" db="EMBL/GenBank/DDBJ databases">
        <authorList>
            <person name="Varghese N."/>
            <person name="Submissions S."/>
        </authorList>
    </citation>
    <scope>NUCLEOTIDE SEQUENCE [LARGE SCALE GENOMIC DNA]</scope>
    <source>
        <strain evidence="4">ATCC 700200</strain>
    </source>
</reference>
<dbReference type="PANTHER" id="PTHR30388">
    <property type="entry name" value="ALDEHYDE OXIDOREDUCTASE MOLYBDENUM COFACTOR ASSEMBLY PROTEIN"/>
    <property type="match status" value="1"/>
</dbReference>
<dbReference type="STRING" id="48467.SAMN02745166_03884"/>
<dbReference type="PANTHER" id="PTHR30388:SF6">
    <property type="entry name" value="XANTHINE DEHYDROGENASE SUBUNIT A-RELATED"/>
    <property type="match status" value="1"/>
</dbReference>
<dbReference type="InterPro" id="IPR052698">
    <property type="entry name" value="MoCofactor_Util/Proc"/>
</dbReference>
<evidence type="ECO:0000313" key="3">
    <source>
        <dbReference type="EMBL" id="SKB03707.1"/>
    </source>
</evidence>
<evidence type="ECO:0000259" key="2">
    <source>
        <dbReference type="Pfam" id="PF13478"/>
    </source>
</evidence>